<organism evidence="3 4">
    <name type="scientific">Clostridium neonatale</name>
    <dbReference type="NCBI Taxonomy" id="137838"/>
    <lineage>
        <taxon>Bacteria</taxon>
        <taxon>Bacillati</taxon>
        <taxon>Bacillota</taxon>
        <taxon>Clostridia</taxon>
        <taxon>Eubacteriales</taxon>
        <taxon>Clostridiaceae</taxon>
        <taxon>Clostridium</taxon>
    </lineage>
</organism>
<dbReference type="Proteomes" id="UP000789738">
    <property type="component" value="Unassembled WGS sequence"/>
</dbReference>
<proteinExistence type="predicted"/>
<dbReference type="EMBL" id="CAKJVE010000004">
    <property type="protein sequence ID" value="CAG9707571.1"/>
    <property type="molecule type" value="Genomic_DNA"/>
</dbReference>
<reference evidence="2" key="3">
    <citation type="submission" date="2022-10" db="EMBL/GenBank/DDBJ databases">
        <authorList>
            <person name="Aires J."/>
            <person name="Mesa V."/>
        </authorList>
    </citation>
    <scope>NUCLEOTIDE SEQUENCE</scope>
    <source>
        <strain evidence="2">Clostridium neonatale JD116</strain>
    </source>
</reference>
<dbReference type="EMBL" id="UWJD01000002">
    <property type="protein sequence ID" value="VCT84647.1"/>
    <property type="molecule type" value="Genomic_DNA"/>
</dbReference>
<name>A0A650MKI0_9CLOT</name>
<dbReference type="AlphaFoldDB" id="A0A650MKI0"/>
<dbReference type="EMBL" id="CAMTCP010000233">
    <property type="protein sequence ID" value="CAI3609604.1"/>
    <property type="molecule type" value="Genomic_DNA"/>
</dbReference>
<gene>
    <name evidence="2" type="ORF">CNEO2_360031</name>
    <name evidence="1" type="ORF">CNEO_43093</name>
    <name evidence="3" type="ORF">CNEONATNEC25_02247</name>
</gene>
<evidence type="ECO:0000313" key="3">
    <source>
        <dbReference type="EMBL" id="VCT84647.1"/>
    </source>
</evidence>
<reference evidence="3 4" key="1">
    <citation type="submission" date="2018-06" db="EMBL/GenBank/DDBJ databases">
        <authorList>
            <consortium name="IHU Genomes"/>
        </authorList>
    </citation>
    <scope>NUCLEOTIDE SEQUENCE [LARGE SCALE GENOMIC DNA]</scope>
    <source>
        <strain evidence="3 4">NEC25</strain>
    </source>
</reference>
<protein>
    <submittedName>
        <fullName evidence="3">Uncharacterized protein</fullName>
    </submittedName>
</protein>
<dbReference type="Proteomes" id="UP001189143">
    <property type="component" value="Unassembled WGS sequence"/>
</dbReference>
<accession>A0A650MKI0</accession>
<dbReference type="Proteomes" id="UP000431451">
    <property type="component" value="Unassembled WGS sequence"/>
</dbReference>
<sequence length="60" mass="6991">MKKQMKEVEIMDNKNANNSFINMARVGHFTKNAVENFEENIVNQTNYLEKVKSNSKNNVN</sequence>
<reference evidence="1" key="2">
    <citation type="submission" date="2021-10" db="EMBL/GenBank/DDBJ databases">
        <authorList>
            <person name="Mesa V."/>
        </authorList>
    </citation>
    <scope>NUCLEOTIDE SEQUENCE</scope>
    <source>
        <strain evidence="1">CC3_PB</strain>
    </source>
</reference>
<evidence type="ECO:0000313" key="4">
    <source>
        <dbReference type="Proteomes" id="UP000431451"/>
    </source>
</evidence>
<evidence type="ECO:0000313" key="1">
    <source>
        <dbReference type="EMBL" id="CAG9707571.1"/>
    </source>
</evidence>
<evidence type="ECO:0000313" key="2">
    <source>
        <dbReference type="EMBL" id="CAI3609604.1"/>
    </source>
</evidence>